<evidence type="ECO:0000313" key="2">
    <source>
        <dbReference type="Proteomes" id="UP001223072"/>
    </source>
</evidence>
<gene>
    <name evidence="1" type="ORF">QFZ49_006454</name>
</gene>
<dbReference type="EMBL" id="JAUSZS010000008">
    <property type="protein sequence ID" value="MDQ0936479.1"/>
    <property type="molecule type" value="Genomic_DNA"/>
</dbReference>
<accession>A0ABU0RWX6</accession>
<reference evidence="1 2" key="1">
    <citation type="submission" date="2023-07" db="EMBL/GenBank/DDBJ databases">
        <title>Comparative genomics of wheat-associated soil bacteria to identify genetic determinants of phenazine resistance.</title>
        <authorList>
            <person name="Mouncey N."/>
        </authorList>
    </citation>
    <scope>NUCLEOTIDE SEQUENCE [LARGE SCALE GENOMIC DNA]</scope>
    <source>
        <strain evidence="1 2">W2I16</strain>
    </source>
</reference>
<proteinExistence type="predicted"/>
<keyword evidence="2" id="KW-1185">Reference proteome</keyword>
<evidence type="ECO:0000313" key="1">
    <source>
        <dbReference type="EMBL" id="MDQ0936479.1"/>
    </source>
</evidence>
<protein>
    <submittedName>
        <fullName evidence="1">Uncharacterized protein</fullName>
    </submittedName>
</protein>
<sequence>MTGMTSGLVKGGQAATVKVCPPPFVSLEVPA</sequence>
<comment type="caution">
    <text evidence="1">The sequence shown here is derived from an EMBL/GenBank/DDBJ whole genome shotgun (WGS) entry which is preliminary data.</text>
</comment>
<organism evidence="1 2">
    <name type="scientific">Streptomyces turgidiscabies</name>
    <dbReference type="NCBI Taxonomy" id="85558"/>
    <lineage>
        <taxon>Bacteria</taxon>
        <taxon>Bacillati</taxon>
        <taxon>Actinomycetota</taxon>
        <taxon>Actinomycetes</taxon>
        <taxon>Kitasatosporales</taxon>
        <taxon>Streptomycetaceae</taxon>
        <taxon>Streptomyces</taxon>
    </lineage>
</organism>
<dbReference type="Proteomes" id="UP001223072">
    <property type="component" value="Unassembled WGS sequence"/>
</dbReference>
<name>A0ABU0RWX6_9ACTN</name>